<evidence type="ECO:0000313" key="2">
    <source>
        <dbReference type="Proteomes" id="UP000254863"/>
    </source>
</evidence>
<dbReference type="Proteomes" id="UP000254863">
    <property type="component" value="Unassembled WGS sequence"/>
</dbReference>
<dbReference type="AlphaFoldDB" id="A0A7H4PLG6"/>
<dbReference type="SUPFAM" id="SSF51735">
    <property type="entry name" value="NAD(P)-binding Rossmann-fold domains"/>
    <property type="match status" value="1"/>
</dbReference>
<reference evidence="1 2" key="1">
    <citation type="submission" date="2018-06" db="EMBL/GenBank/DDBJ databases">
        <authorList>
            <consortium name="Pathogen Informatics"/>
            <person name="Doyle S."/>
        </authorList>
    </citation>
    <scope>NUCLEOTIDE SEQUENCE [LARGE SCALE GENOMIC DNA]</scope>
    <source>
        <strain evidence="1 2">NCTC11685</strain>
    </source>
</reference>
<keyword evidence="1" id="KW-0560">Oxidoreductase</keyword>
<protein>
    <submittedName>
        <fullName evidence="1">2,3-butanediol dehydrogenase</fullName>
        <ecNumber evidence="1">1.1.1.304</ecNumber>
    </submittedName>
</protein>
<dbReference type="GO" id="GO:0052588">
    <property type="term" value="F:diacetyl reductase ((S)-acetoin forming) (NAD+) activity"/>
    <property type="evidence" value="ECO:0007669"/>
    <property type="project" value="UniProtKB-EC"/>
</dbReference>
<name>A0A7H4PLG6_9ENTR</name>
<evidence type="ECO:0000313" key="1">
    <source>
        <dbReference type="EMBL" id="STW79239.1"/>
    </source>
</evidence>
<comment type="caution">
    <text evidence="1">The sequence shown here is derived from an EMBL/GenBank/DDBJ whole genome shotgun (WGS) entry which is preliminary data.</text>
</comment>
<dbReference type="Pfam" id="PF00106">
    <property type="entry name" value="adh_short"/>
    <property type="match status" value="1"/>
</dbReference>
<sequence>MKKVALVTGAGQGIGKAIALRLVKDGFAVAYRRLQ</sequence>
<dbReference type="Gene3D" id="3.40.50.720">
    <property type="entry name" value="NAD(P)-binding Rossmann-like Domain"/>
    <property type="match status" value="1"/>
</dbReference>
<dbReference type="InterPro" id="IPR002347">
    <property type="entry name" value="SDR_fam"/>
</dbReference>
<dbReference type="EC" id="1.1.1.304" evidence="1"/>
<gene>
    <name evidence="1" type="primary">budC_6</name>
    <name evidence="1" type="ORF">NCTC11685_06566</name>
</gene>
<accession>A0A7H4PLG6</accession>
<dbReference type="EMBL" id="UGMS01000003">
    <property type="protein sequence ID" value="STW79239.1"/>
    <property type="molecule type" value="Genomic_DNA"/>
</dbReference>
<dbReference type="InterPro" id="IPR036291">
    <property type="entry name" value="NAD(P)-bd_dom_sf"/>
</dbReference>
<organism evidence="1 2">
    <name type="scientific">Klebsiella michiganensis</name>
    <dbReference type="NCBI Taxonomy" id="1134687"/>
    <lineage>
        <taxon>Bacteria</taxon>
        <taxon>Pseudomonadati</taxon>
        <taxon>Pseudomonadota</taxon>
        <taxon>Gammaproteobacteria</taxon>
        <taxon>Enterobacterales</taxon>
        <taxon>Enterobacteriaceae</taxon>
        <taxon>Klebsiella/Raoultella group</taxon>
        <taxon>Klebsiella</taxon>
    </lineage>
</organism>
<proteinExistence type="predicted"/>